<evidence type="ECO:0000256" key="2">
    <source>
        <dbReference type="SAM" id="SignalP"/>
    </source>
</evidence>
<keyword evidence="4" id="KW-1185">Reference proteome</keyword>
<dbReference type="EMBL" id="UZAN01054235">
    <property type="protein sequence ID" value="VDP90341.1"/>
    <property type="molecule type" value="Genomic_DNA"/>
</dbReference>
<keyword evidence="2" id="KW-0732">Signal</keyword>
<feature type="chain" id="PRO_5043138289" evidence="2">
    <location>
        <begin position="28"/>
        <end position="301"/>
    </location>
</feature>
<feature type="transmembrane region" description="Helical" evidence="1">
    <location>
        <begin position="118"/>
        <end position="144"/>
    </location>
</feature>
<evidence type="ECO:0000313" key="4">
    <source>
        <dbReference type="Proteomes" id="UP000272942"/>
    </source>
</evidence>
<reference evidence="3 4" key="2">
    <citation type="submission" date="2018-11" db="EMBL/GenBank/DDBJ databases">
        <authorList>
            <consortium name="Pathogen Informatics"/>
        </authorList>
    </citation>
    <scope>NUCLEOTIDE SEQUENCE [LARGE SCALE GENOMIC DNA]</scope>
    <source>
        <strain evidence="3 4">Egypt</strain>
    </source>
</reference>
<accession>A0A183B1I4</accession>
<feature type="transmembrane region" description="Helical" evidence="1">
    <location>
        <begin position="78"/>
        <end position="111"/>
    </location>
</feature>
<keyword evidence="1" id="KW-0812">Transmembrane</keyword>
<feature type="transmembrane region" description="Helical" evidence="1">
    <location>
        <begin position="280"/>
        <end position="298"/>
    </location>
</feature>
<sequence length="301" mass="32292">MQNKRAREPTTKRQWVALVVVVSVAASDSDVDVDLDVDVDFDVDAVLDADADADADANAVAIGAVDVPVLVPAVNFKLVLLIGVLLPAIVQLLVSPLVLVLITGLVLVLVVVLLLPLLLVFVLALVPLLALTIALVLVFALVLVAVPVLVVLPVVVVVVVGVFVLVVGIVLSVLLVFALVLVSGDCDCGISFVGEFVTSGVDAFPAVCVVSLFFESEIFNCFSIHFDSFGLSSSSFHFFLVPFRFSSHRGVFISLLIPYVFRFLYVGVIFPLHVYSVRSFQAFTFFPSLAIGFYLLLLRTA</sequence>
<keyword evidence="1" id="KW-0472">Membrane</keyword>
<feature type="transmembrane region" description="Helical" evidence="1">
    <location>
        <begin position="252"/>
        <end position="274"/>
    </location>
</feature>
<feature type="transmembrane region" description="Helical" evidence="1">
    <location>
        <begin position="150"/>
        <end position="180"/>
    </location>
</feature>
<evidence type="ECO:0000313" key="5">
    <source>
        <dbReference type="WBParaSite" id="ECPE_0001310701-mRNA-1"/>
    </source>
</evidence>
<dbReference type="WBParaSite" id="ECPE_0001310701-mRNA-1">
    <property type="protein sequence ID" value="ECPE_0001310701-mRNA-1"/>
    <property type="gene ID" value="ECPE_0001310701"/>
</dbReference>
<name>A0A183B1I4_9TREM</name>
<gene>
    <name evidence="3" type="ORF">ECPE_LOCUS13069</name>
</gene>
<feature type="signal peptide" evidence="2">
    <location>
        <begin position="1"/>
        <end position="27"/>
    </location>
</feature>
<protein>
    <submittedName>
        <fullName evidence="5">ABC transmembrane type-1 domain-containing protein</fullName>
    </submittedName>
</protein>
<reference evidence="5" key="1">
    <citation type="submission" date="2016-06" db="UniProtKB">
        <authorList>
            <consortium name="WormBaseParasite"/>
        </authorList>
    </citation>
    <scope>IDENTIFICATION</scope>
</reference>
<proteinExistence type="predicted"/>
<evidence type="ECO:0000313" key="3">
    <source>
        <dbReference type="EMBL" id="VDP90341.1"/>
    </source>
</evidence>
<dbReference type="Proteomes" id="UP000272942">
    <property type="component" value="Unassembled WGS sequence"/>
</dbReference>
<organism evidence="5">
    <name type="scientific">Echinostoma caproni</name>
    <dbReference type="NCBI Taxonomy" id="27848"/>
    <lineage>
        <taxon>Eukaryota</taxon>
        <taxon>Metazoa</taxon>
        <taxon>Spiralia</taxon>
        <taxon>Lophotrochozoa</taxon>
        <taxon>Platyhelminthes</taxon>
        <taxon>Trematoda</taxon>
        <taxon>Digenea</taxon>
        <taxon>Plagiorchiida</taxon>
        <taxon>Echinostomata</taxon>
        <taxon>Echinostomatoidea</taxon>
        <taxon>Echinostomatidae</taxon>
        <taxon>Echinostoma</taxon>
    </lineage>
</organism>
<dbReference type="AlphaFoldDB" id="A0A183B1I4"/>
<keyword evidence="1" id="KW-1133">Transmembrane helix</keyword>
<evidence type="ECO:0000256" key="1">
    <source>
        <dbReference type="SAM" id="Phobius"/>
    </source>
</evidence>